<dbReference type="InterPro" id="IPR011008">
    <property type="entry name" value="Dimeric_a/b-barrel"/>
</dbReference>
<evidence type="ECO:0000259" key="2">
    <source>
        <dbReference type="Pfam" id="PF03795"/>
    </source>
</evidence>
<evidence type="ECO:0000313" key="3">
    <source>
        <dbReference type="EMBL" id="GAA1537858.1"/>
    </source>
</evidence>
<dbReference type="EMBL" id="BAAANC010000002">
    <property type="protein sequence ID" value="GAA1537858.1"/>
    <property type="molecule type" value="Genomic_DNA"/>
</dbReference>
<dbReference type="Proteomes" id="UP001500363">
    <property type="component" value="Unassembled WGS sequence"/>
</dbReference>
<dbReference type="PANTHER" id="PTHR35174:SF3">
    <property type="entry name" value="BLL7171 PROTEIN"/>
    <property type="match status" value="1"/>
</dbReference>
<dbReference type="Pfam" id="PF03795">
    <property type="entry name" value="YCII"/>
    <property type="match status" value="1"/>
</dbReference>
<comment type="caution">
    <text evidence="3">The sequence shown here is derived from an EMBL/GenBank/DDBJ whole genome shotgun (WGS) entry which is preliminary data.</text>
</comment>
<evidence type="ECO:0000256" key="1">
    <source>
        <dbReference type="ARBA" id="ARBA00007689"/>
    </source>
</evidence>
<sequence length="137" mass="14495">MSDGTPRAFGLAGSRSFVSISKMKYLVLIFGTTDDTWTGSAEDVAAIRSLTELKHALAASGELVSSEGLSFPSSGKVVQVRDGVRVITDGPFGEAKEQIAGFFMIDTDDERAQEIAGQVAAIIGDRVELRETVLSAP</sequence>
<dbReference type="InterPro" id="IPR005545">
    <property type="entry name" value="YCII"/>
</dbReference>
<name>A0ABN2BBW4_9ACTN</name>
<dbReference type="SUPFAM" id="SSF54909">
    <property type="entry name" value="Dimeric alpha+beta barrel"/>
    <property type="match status" value="1"/>
</dbReference>
<organism evidence="3 4">
    <name type="scientific">Kribbella lupini</name>
    <dbReference type="NCBI Taxonomy" id="291602"/>
    <lineage>
        <taxon>Bacteria</taxon>
        <taxon>Bacillati</taxon>
        <taxon>Actinomycetota</taxon>
        <taxon>Actinomycetes</taxon>
        <taxon>Propionibacteriales</taxon>
        <taxon>Kribbellaceae</taxon>
        <taxon>Kribbella</taxon>
    </lineage>
</organism>
<keyword evidence="4" id="KW-1185">Reference proteome</keyword>
<feature type="domain" description="YCII-related" evidence="2">
    <location>
        <begin position="23"/>
        <end position="116"/>
    </location>
</feature>
<accession>A0ABN2BBW4</accession>
<proteinExistence type="inferred from homology"/>
<gene>
    <name evidence="3" type="ORF">GCM10009741_45790</name>
</gene>
<comment type="similarity">
    <text evidence="1">Belongs to the YciI family.</text>
</comment>
<evidence type="ECO:0000313" key="4">
    <source>
        <dbReference type="Proteomes" id="UP001500363"/>
    </source>
</evidence>
<dbReference type="Gene3D" id="3.30.70.1060">
    <property type="entry name" value="Dimeric alpha+beta barrel"/>
    <property type="match status" value="1"/>
</dbReference>
<protein>
    <submittedName>
        <fullName evidence="3">YciI family protein</fullName>
    </submittedName>
</protein>
<reference evidence="3 4" key="1">
    <citation type="journal article" date="2019" name="Int. J. Syst. Evol. Microbiol.">
        <title>The Global Catalogue of Microorganisms (GCM) 10K type strain sequencing project: providing services to taxonomists for standard genome sequencing and annotation.</title>
        <authorList>
            <consortium name="The Broad Institute Genomics Platform"/>
            <consortium name="The Broad Institute Genome Sequencing Center for Infectious Disease"/>
            <person name="Wu L."/>
            <person name="Ma J."/>
        </authorList>
    </citation>
    <scope>NUCLEOTIDE SEQUENCE [LARGE SCALE GENOMIC DNA]</scope>
    <source>
        <strain evidence="3 4">JCM 14303</strain>
    </source>
</reference>
<dbReference type="PANTHER" id="PTHR35174">
    <property type="entry name" value="BLL7171 PROTEIN-RELATED"/>
    <property type="match status" value="1"/>
</dbReference>